<evidence type="ECO:0000259" key="3">
    <source>
        <dbReference type="Pfam" id="PF02932"/>
    </source>
</evidence>
<feature type="transmembrane region" description="Helical" evidence="2">
    <location>
        <begin position="72"/>
        <end position="90"/>
    </location>
</feature>
<dbReference type="InterPro" id="IPR036719">
    <property type="entry name" value="Neuro-gated_channel_TM_sf"/>
</dbReference>
<reference evidence="5" key="1">
    <citation type="submission" date="2020-01" db="EMBL/GenBank/DDBJ databases">
        <title>Draft genome sequence of the Termite Coptotermes fromosanus.</title>
        <authorList>
            <person name="Itakura S."/>
            <person name="Yosikawa Y."/>
            <person name="Umezawa K."/>
        </authorList>
    </citation>
    <scope>NUCLEOTIDE SEQUENCE [LARGE SCALE GENOMIC DNA]</scope>
</reference>
<dbReference type="AlphaFoldDB" id="A0A6L2PCT0"/>
<dbReference type="InterPro" id="IPR006201">
    <property type="entry name" value="Neur_channel"/>
</dbReference>
<dbReference type="Gene3D" id="1.20.58.390">
    <property type="entry name" value="Neurotransmitter-gated ion-channel transmembrane domain"/>
    <property type="match status" value="1"/>
</dbReference>
<keyword evidence="2" id="KW-0812">Transmembrane</keyword>
<comment type="caution">
    <text evidence="4">The sequence shown here is derived from an EMBL/GenBank/DDBJ whole genome shotgun (WGS) entry which is preliminary data.</text>
</comment>
<evidence type="ECO:0000256" key="1">
    <source>
        <dbReference type="SAM" id="MobiDB-lite"/>
    </source>
</evidence>
<dbReference type="PANTHER" id="PTHR18945">
    <property type="entry name" value="NEUROTRANSMITTER GATED ION CHANNEL"/>
    <property type="match status" value="1"/>
</dbReference>
<keyword evidence="2" id="KW-0472">Membrane</keyword>
<dbReference type="EMBL" id="BLKM01000212">
    <property type="protein sequence ID" value="GFG30354.1"/>
    <property type="molecule type" value="Genomic_DNA"/>
</dbReference>
<proteinExistence type="predicted"/>
<dbReference type="GO" id="GO:0005254">
    <property type="term" value="F:chloride channel activity"/>
    <property type="evidence" value="ECO:0007669"/>
    <property type="project" value="UniProtKB-ARBA"/>
</dbReference>
<feature type="domain" description="Neurotransmitter-gated ion-channel transmembrane" evidence="3">
    <location>
        <begin position="72"/>
        <end position="316"/>
    </location>
</feature>
<dbReference type="Pfam" id="PF02932">
    <property type="entry name" value="Neur_chan_memb"/>
    <property type="match status" value="1"/>
</dbReference>
<protein>
    <recommendedName>
        <fullName evidence="3">Neurotransmitter-gated ion-channel transmembrane domain-containing protein</fullName>
    </recommendedName>
</protein>
<organism evidence="4 5">
    <name type="scientific">Coptotermes formosanus</name>
    <name type="common">Formosan subterranean termite</name>
    <dbReference type="NCBI Taxonomy" id="36987"/>
    <lineage>
        <taxon>Eukaryota</taxon>
        <taxon>Metazoa</taxon>
        <taxon>Ecdysozoa</taxon>
        <taxon>Arthropoda</taxon>
        <taxon>Hexapoda</taxon>
        <taxon>Insecta</taxon>
        <taxon>Pterygota</taxon>
        <taxon>Neoptera</taxon>
        <taxon>Polyneoptera</taxon>
        <taxon>Dictyoptera</taxon>
        <taxon>Blattodea</taxon>
        <taxon>Blattoidea</taxon>
        <taxon>Termitoidae</taxon>
        <taxon>Rhinotermitidae</taxon>
        <taxon>Coptotermes</taxon>
    </lineage>
</organism>
<dbReference type="InterPro" id="IPR006029">
    <property type="entry name" value="Neurotrans-gated_channel_TM"/>
</dbReference>
<feature type="region of interest" description="Disordered" evidence="1">
    <location>
        <begin position="242"/>
        <end position="273"/>
    </location>
</feature>
<dbReference type="InterPro" id="IPR006028">
    <property type="entry name" value="GABAA/Glycine_rcpt"/>
</dbReference>
<feature type="transmembrane region" description="Helical" evidence="2">
    <location>
        <begin position="301"/>
        <end position="319"/>
    </location>
</feature>
<dbReference type="Proteomes" id="UP000502823">
    <property type="component" value="Unassembled WGS sequence"/>
</dbReference>
<dbReference type="GO" id="GO:0005230">
    <property type="term" value="F:extracellular ligand-gated monoatomic ion channel activity"/>
    <property type="evidence" value="ECO:0007669"/>
    <property type="project" value="UniProtKB-ARBA"/>
</dbReference>
<evidence type="ECO:0000256" key="2">
    <source>
        <dbReference type="SAM" id="Phobius"/>
    </source>
</evidence>
<dbReference type="GO" id="GO:0099095">
    <property type="term" value="F:ligand-gated monoatomic anion channel activity"/>
    <property type="evidence" value="ECO:0007669"/>
    <property type="project" value="UniProtKB-ARBA"/>
</dbReference>
<evidence type="ECO:0000313" key="4">
    <source>
        <dbReference type="EMBL" id="GFG30354.1"/>
    </source>
</evidence>
<sequence length="329" mass="37440">KYTTSDMNFSWHSPPLSLPSDFGDGYRLPKYVVSFTTEDRNQIIHYGEGNHSTARMHIIMRRELRSYLLESYLPSSLFVIMSWGSFVVIPDMVPGRMVLLVTTLLSLVTMFDTVRNNSPNALELKCIEVWLISCTLFVFFALLEYFVVLFGIRYDKHWRHKKQDLERINATTWERPSENTQPALAAVTAAAAAAAAASNNTNSTNHYRPVQLPPLLHHRITNNRVDNLRLFGGSSKIVPQEEIQDHHTKELASPPSTRIGDQRPAGGEGSEPPARRKFRMVAEFVVLYCGSQRGMVDQVSLVLFPICFILFTIVYWISYVSESRIRANV</sequence>
<name>A0A6L2PCT0_COPFO</name>
<feature type="non-terminal residue" evidence="4">
    <location>
        <position position="1"/>
    </location>
</feature>
<dbReference type="OrthoDB" id="6667051at2759"/>
<dbReference type="SUPFAM" id="SSF90112">
    <property type="entry name" value="Neurotransmitter-gated ion-channel transmembrane pore"/>
    <property type="match status" value="1"/>
</dbReference>
<keyword evidence="5" id="KW-1185">Reference proteome</keyword>
<dbReference type="GO" id="GO:0016020">
    <property type="term" value="C:membrane"/>
    <property type="evidence" value="ECO:0007669"/>
    <property type="project" value="InterPro"/>
</dbReference>
<accession>A0A6L2PCT0</accession>
<evidence type="ECO:0000313" key="5">
    <source>
        <dbReference type="Proteomes" id="UP000502823"/>
    </source>
</evidence>
<keyword evidence="2" id="KW-1133">Transmembrane helix</keyword>
<dbReference type="GO" id="GO:0004888">
    <property type="term" value="F:transmembrane signaling receptor activity"/>
    <property type="evidence" value="ECO:0007669"/>
    <property type="project" value="InterPro"/>
</dbReference>
<dbReference type="InterPro" id="IPR038050">
    <property type="entry name" value="Neuro_actylchol_rec"/>
</dbReference>
<dbReference type="InParanoid" id="A0A6L2PCT0"/>
<feature type="transmembrane region" description="Helical" evidence="2">
    <location>
        <begin position="129"/>
        <end position="152"/>
    </location>
</feature>
<gene>
    <name evidence="4" type="ORF">Cfor_11766</name>
</gene>
<dbReference type="PRINTS" id="PR00253">
    <property type="entry name" value="GABAARECEPTR"/>
</dbReference>